<evidence type="ECO:0000256" key="1">
    <source>
        <dbReference type="SAM" id="MobiDB-lite"/>
    </source>
</evidence>
<name>A0ABQ6WV80_9EURO</name>
<evidence type="ECO:0000313" key="2">
    <source>
        <dbReference type="EMBL" id="KAE8421019.1"/>
    </source>
</evidence>
<feature type="region of interest" description="Disordered" evidence="1">
    <location>
        <begin position="1"/>
        <end position="53"/>
    </location>
</feature>
<evidence type="ECO:0000313" key="3">
    <source>
        <dbReference type="Proteomes" id="UP000325395"/>
    </source>
</evidence>
<dbReference type="EMBL" id="ML735704">
    <property type="protein sequence ID" value="KAE8421019.1"/>
    <property type="molecule type" value="Genomic_DNA"/>
</dbReference>
<accession>A0ABQ6WV80</accession>
<keyword evidence="3" id="KW-1185">Reference proteome</keyword>
<feature type="region of interest" description="Disordered" evidence="1">
    <location>
        <begin position="68"/>
        <end position="159"/>
    </location>
</feature>
<sequence length="159" mass="16868">MADNPVAPPAPQVAGGGGKPPGKRRQQERAGKRKRQKEKCRTCGESDHESEEHFKWTLMNAINALTGARQERLQAKRTASSASNNQVAPAAQEGGQKRKNKTGPTSASSRAKGGEGPQVLPQGTDEPPLSPPMEDTAMDVECCGDQELPALPDGDDSDL</sequence>
<proteinExistence type="predicted"/>
<feature type="compositionally biased region" description="Pro residues" evidence="1">
    <location>
        <begin position="1"/>
        <end position="11"/>
    </location>
</feature>
<dbReference type="Proteomes" id="UP000325395">
    <property type="component" value="Unassembled WGS sequence"/>
</dbReference>
<feature type="compositionally biased region" description="Basic and acidic residues" evidence="1">
    <location>
        <begin position="39"/>
        <end position="53"/>
    </location>
</feature>
<gene>
    <name evidence="2" type="ORF">BDV36DRAFT_292694</name>
</gene>
<reference evidence="2 3" key="1">
    <citation type="submission" date="2019-04" db="EMBL/GenBank/DDBJ databases">
        <authorList>
            <consortium name="DOE Joint Genome Institute"/>
            <person name="Mondo S."/>
            <person name="Kjaerbolling I."/>
            <person name="Vesth T."/>
            <person name="Frisvad J.C."/>
            <person name="Nybo J.L."/>
            <person name="Theobald S."/>
            <person name="Kildgaard S."/>
            <person name="Isbrandt T."/>
            <person name="Kuo A."/>
            <person name="Sato A."/>
            <person name="Lyhne E.K."/>
            <person name="Kogle M.E."/>
            <person name="Wiebenga A."/>
            <person name="Kun R.S."/>
            <person name="Lubbers R.J."/>
            <person name="Makela M.R."/>
            <person name="Barry K."/>
            <person name="Chovatia M."/>
            <person name="Clum A."/>
            <person name="Daum C."/>
            <person name="Haridas S."/>
            <person name="He G."/>
            <person name="LaButti K."/>
            <person name="Lipzen A."/>
            <person name="Riley R."/>
            <person name="Salamov A."/>
            <person name="Simmons B.A."/>
            <person name="Magnuson J.K."/>
            <person name="Henrissat B."/>
            <person name="Mortensen U.H."/>
            <person name="Larsen T.O."/>
            <person name="Devries R.P."/>
            <person name="Grigoriev I.V."/>
            <person name="Machida M."/>
            <person name="Baker S.E."/>
            <person name="Andersen M.R."/>
            <person name="Cantor M.N."/>
            <person name="Hua S.X."/>
        </authorList>
    </citation>
    <scope>NUCLEOTIDE SEQUENCE [LARGE SCALE GENOMIC DNA]</scope>
    <source>
        <strain evidence="2 3">CBS 117616</strain>
    </source>
</reference>
<organism evidence="2 3">
    <name type="scientific">Aspergillus pseudocaelatus</name>
    <dbReference type="NCBI Taxonomy" id="1825620"/>
    <lineage>
        <taxon>Eukaryota</taxon>
        <taxon>Fungi</taxon>
        <taxon>Dikarya</taxon>
        <taxon>Ascomycota</taxon>
        <taxon>Pezizomycotina</taxon>
        <taxon>Eurotiomycetes</taxon>
        <taxon>Eurotiomycetidae</taxon>
        <taxon>Eurotiales</taxon>
        <taxon>Aspergillaceae</taxon>
        <taxon>Aspergillus</taxon>
        <taxon>Aspergillus subgen. Circumdati</taxon>
    </lineage>
</organism>
<protein>
    <submittedName>
        <fullName evidence="2">Uncharacterized protein</fullName>
    </submittedName>
</protein>
<feature type="compositionally biased region" description="Polar residues" evidence="1">
    <location>
        <begin position="77"/>
        <end position="87"/>
    </location>
</feature>